<dbReference type="PANTHER" id="PTHR31760:SF0">
    <property type="entry name" value="S-ADENOSYL-L-METHIONINE-DEPENDENT METHYLTRANSFERASES SUPERFAMILY PROTEIN"/>
    <property type="match status" value="1"/>
</dbReference>
<comment type="subcellular location">
    <subcellularLocation>
        <location evidence="6">Cytoplasm</location>
    </subcellularLocation>
</comment>
<evidence type="ECO:0000313" key="7">
    <source>
        <dbReference type="EMBL" id="SET52149.1"/>
    </source>
</evidence>
<organism evidence="7 8">
    <name type="scientific">[Clostridium] polysaccharolyticum</name>
    <dbReference type="NCBI Taxonomy" id="29364"/>
    <lineage>
        <taxon>Bacteria</taxon>
        <taxon>Bacillati</taxon>
        <taxon>Bacillota</taxon>
        <taxon>Clostridia</taxon>
        <taxon>Lachnospirales</taxon>
        <taxon>Lachnospiraceae</taxon>
    </lineage>
</organism>
<keyword evidence="8" id="KW-1185">Reference proteome</keyword>
<evidence type="ECO:0000256" key="5">
    <source>
        <dbReference type="ARBA" id="ARBA00022691"/>
    </source>
</evidence>
<dbReference type="EC" id="2.1.1.-" evidence="6"/>
<dbReference type="NCBIfam" id="TIGR00138">
    <property type="entry name" value="rsmG_gidB"/>
    <property type="match status" value="1"/>
</dbReference>
<dbReference type="Gene3D" id="3.40.50.150">
    <property type="entry name" value="Vaccinia Virus protein VP39"/>
    <property type="match status" value="1"/>
</dbReference>
<comment type="caution">
    <text evidence="6">Lacks conserved residue(s) required for the propagation of feature annotation.</text>
</comment>
<evidence type="ECO:0000256" key="2">
    <source>
        <dbReference type="ARBA" id="ARBA00022552"/>
    </source>
</evidence>
<proteinExistence type="inferred from homology"/>
<gene>
    <name evidence="6" type="primary">rsmG</name>
    <name evidence="7" type="ORF">SAMN04487772_12717</name>
</gene>
<feature type="binding site" evidence="6">
    <location>
        <position position="146"/>
    </location>
    <ligand>
        <name>S-adenosyl-L-methionine</name>
        <dbReference type="ChEBI" id="CHEBI:59789"/>
    </ligand>
</feature>
<dbReference type="HAMAP" id="MF_00074">
    <property type="entry name" value="16SrRNA_methyltr_G"/>
    <property type="match status" value="1"/>
</dbReference>
<dbReference type="GO" id="GO:0070043">
    <property type="term" value="F:rRNA (guanine-N7-)-methyltransferase activity"/>
    <property type="evidence" value="ECO:0007669"/>
    <property type="project" value="UniProtKB-UniRule"/>
</dbReference>
<feature type="binding site" evidence="6">
    <location>
        <position position="76"/>
    </location>
    <ligand>
        <name>S-adenosyl-L-methionine</name>
        <dbReference type="ChEBI" id="CHEBI:59789"/>
    </ligand>
</feature>
<accession>A0A1I0F515</accession>
<keyword evidence="4 6" id="KW-0808">Transferase</keyword>
<protein>
    <recommendedName>
        <fullName evidence="6">Ribosomal RNA small subunit methyltransferase G</fullName>
        <ecNumber evidence="6">2.1.1.-</ecNumber>
    </recommendedName>
    <alternativeName>
        <fullName evidence="6">16S rRNA 7-methylguanosine methyltransferase</fullName>
        <shortName evidence="6">16S rRNA m7G methyltransferase</shortName>
    </alternativeName>
</protein>
<dbReference type="AlphaFoldDB" id="A0A1I0F515"/>
<keyword evidence="5 6" id="KW-0949">S-adenosyl-L-methionine</keyword>
<reference evidence="7 8" key="1">
    <citation type="submission" date="2016-10" db="EMBL/GenBank/DDBJ databases">
        <authorList>
            <person name="de Groot N.N."/>
        </authorList>
    </citation>
    <scope>NUCLEOTIDE SEQUENCE [LARGE SCALE GENOMIC DNA]</scope>
    <source>
        <strain evidence="7 8">DSM 1801</strain>
    </source>
</reference>
<keyword evidence="2 6" id="KW-0698">rRNA processing</keyword>
<dbReference type="Proteomes" id="UP000199800">
    <property type="component" value="Unassembled WGS sequence"/>
</dbReference>
<comment type="function">
    <text evidence="6">Specifically methylates the N7 position of a guanine in 16S rRNA.</text>
</comment>
<dbReference type="InterPro" id="IPR029063">
    <property type="entry name" value="SAM-dependent_MTases_sf"/>
</dbReference>
<evidence type="ECO:0000256" key="3">
    <source>
        <dbReference type="ARBA" id="ARBA00022603"/>
    </source>
</evidence>
<dbReference type="Pfam" id="PF02527">
    <property type="entry name" value="GidB"/>
    <property type="match status" value="1"/>
</dbReference>
<feature type="binding site" evidence="6">
    <location>
        <begin position="127"/>
        <end position="128"/>
    </location>
    <ligand>
        <name>S-adenosyl-L-methionine</name>
        <dbReference type="ChEBI" id="CHEBI:59789"/>
    </ligand>
</feature>
<sequence length="236" mass="26943">MDLSYLKELLEQIQVDLSQKQFEQFIQYYEMLIKKNEVMNLTAITEWKEVILKHFVDSLSLKQFYNLTDQRVADLGTGAGFPGIPLKIAFPDLEIVLIDSLNKRVKFLNEVIEALCLEKITAIHGRAEDIGRSVEYRESFDLCVSRAVANLSTLSEYCLPLVKVGGMFIAYKAGNLKEELERGKNAFFKLGGKLNKVQAFELPETDIHRNFVFIEKKNKMSKAYPRTAGKPAKEPL</sequence>
<comment type="similarity">
    <text evidence="6">Belongs to the methyltransferase superfamily. RNA methyltransferase RsmG family.</text>
</comment>
<dbReference type="PIRSF" id="PIRSF003078">
    <property type="entry name" value="GidB"/>
    <property type="match status" value="1"/>
</dbReference>
<dbReference type="FunFam" id="3.40.50.150:FF:000041">
    <property type="entry name" value="Ribosomal RNA small subunit methyltransferase G"/>
    <property type="match status" value="1"/>
</dbReference>
<name>A0A1I0F515_9FIRM</name>
<evidence type="ECO:0000256" key="1">
    <source>
        <dbReference type="ARBA" id="ARBA00022490"/>
    </source>
</evidence>
<dbReference type="STRING" id="29364.SAMN04487772_12717"/>
<dbReference type="OrthoDB" id="9808773at2"/>
<dbReference type="SUPFAM" id="SSF53335">
    <property type="entry name" value="S-adenosyl-L-methionine-dependent methyltransferases"/>
    <property type="match status" value="1"/>
</dbReference>
<dbReference type="CDD" id="cd02440">
    <property type="entry name" value="AdoMet_MTases"/>
    <property type="match status" value="1"/>
</dbReference>
<dbReference type="EMBL" id="FOHN01000027">
    <property type="protein sequence ID" value="SET52149.1"/>
    <property type="molecule type" value="Genomic_DNA"/>
</dbReference>
<feature type="binding site" evidence="6">
    <location>
        <position position="81"/>
    </location>
    <ligand>
        <name>S-adenosyl-L-methionine</name>
        <dbReference type="ChEBI" id="CHEBI:59789"/>
    </ligand>
</feature>
<keyword evidence="3 6" id="KW-0489">Methyltransferase</keyword>
<keyword evidence="1 6" id="KW-0963">Cytoplasm</keyword>
<dbReference type="RefSeq" id="WP_092478701.1">
    <property type="nucleotide sequence ID" value="NZ_FOHN01000027.1"/>
</dbReference>
<evidence type="ECO:0000256" key="4">
    <source>
        <dbReference type="ARBA" id="ARBA00022679"/>
    </source>
</evidence>
<dbReference type="GO" id="GO:0005829">
    <property type="term" value="C:cytosol"/>
    <property type="evidence" value="ECO:0007669"/>
    <property type="project" value="TreeGrafter"/>
</dbReference>
<evidence type="ECO:0000313" key="8">
    <source>
        <dbReference type="Proteomes" id="UP000199800"/>
    </source>
</evidence>
<dbReference type="PANTHER" id="PTHR31760">
    <property type="entry name" value="S-ADENOSYL-L-METHIONINE-DEPENDENT METHYLTRANSFERASES SUPERFAMILY PROTEIN"/>
    <property type="match status" value="1"/>
</dbReference>
<evidence type="ECO:0000256" key="6">
    <source>
        <dbReference type="HAMAP-Rule" id="MF_00074"/>
    </source>
</evidence>
<dbReference type="InterPro" id="IPR003682">
    <property type="entry name" value="rRNA_ssu_MeTfrase_G"/>
</dbReference>